<organism evidence="3 4">
    <name type="scientific">Subtercola boreus</name>
    <dbReference type="NCBI Taxonomy" id="120213"/>
    <lineage>
        <taxon>Bacteria</taxon>
        <taxon>Bacillati</taxon>
        <taxon>Actinomycetota</taxon>
        <taxon>Actinomycetes</taxon>
        <taxon>Micrococcales</taxon>
        <taxon>Microbacteriaceae</taxon>
        <taxon>Subtercola</taxon>
    </lineage>
</organism>
<dbReference type="GO" id="GO:0005829">
    <property type="term" value="C:cytosol"/>
    <property type="evidence" value="ECO:0007669"/>
    <property type="project" value="TreeGrafter"/>
</dbReference>
<dbReference type="PANTHER" id="PTHR22893:SF55">
    <property type="entry name" value="OXIDOREDUCTASE-RELATED"/>
    <property type="match status" value="1"/>
</dbReference>
<dbReference type="AlphaFoldDB" id="A0A3E0VLA1"/>
<accession>A0A3E0VLA1</accession>
<evidence type="ECO:0000313" key="3">
    <source>
        <dbReference type="EMBL" id="RFA10213.1"/>
    </source>
</evidence>
<reference evidence="3 4" key="1">
    <citation type="submission" date="2017-04" db="EMBL/GenBank/DDBJ databases">
        <title>Comparative genome analysis of Subtercola boreus.</title>
        <authorList>
            <person name="Cho Y.-J."/>
            <person name="Cho A."/>
            <person name="Kim O.-S."/>
            <person name="Lee J.-I."/>
        </authorList>
    </citation>
    <scope>NUCLEOTIDE SEQUENCE [LARGE SCALE GENOMIC DNA]</scope>
    <source>
        <strain evidence="3 4">K300</strain>
    </source>
</reference>
<evidence type="ECO:0000313" key="4">
    <source>
        <dbReference type="Proteomes" id="UP000256486"/>
    </source>
</evidence>
<dbReference type="InterPro" id="IPR013785">
    <property type="entry name" value="Aldolase_TIM"/>
</dbReference>
<proteinExistence type="predicted"/>
<dbReference type="InterPro" id="IPR045247">
    <property type="entry name" value="Oye-like"/>
</dbReference>
<keyword evidence="4" id="KW-1185">Reference proteome</keyword>
<evidence type="ECO:0000259" key="2">
    <source>
        <dbReference type="Pfam" id="PF00724"/>
    </source>
</evidence>
<dbReference type="PANTHER" id="PTHR22893">
    <property type="entry name" value="NADH OXIDOREDUCTASE-RELATED"/>
    <property type="match status" value="1"/>
</dbReference>
<dbReference type="RefSeq" id="WP_116415595.1">
    <property type="nucleotide sequence ID" value="NZ_NBWZ01000001.1"/>
</dbReference>
<comment type="caution">
    <text evidence="3">The sequence shown here is derived from an EMBL/GenBank/DDBJ whole genome shotgun (WGS) entry which is preliminary data.</text>
</comment>
<sequence>MTSTNTTTDPGTGTLLEGVDPAPLFTPFGAGELTLSNRFVMAPMTRGFSPNGVPGADVRDYYARRASHLGLIVTEGTYVDHPSAGSSDRIPTFYGDEALAGWKSVVDAVHAEGGRIFPQLWHLGVTRSAGAAPHPDAPVISPSGVRSDGSPKGEAASTKDIDDIIAAFVQGALDAQRIGFDGIELHGAHGYLLDQFLWAATNRRGDRFGGSTGNRTQLAAEVVAAIRSEVGPEYPIDFRFSQWKGNAYDARIASTPQELEQILTPLVDAGVSILHASTRRYWLPEFDGSSRTLAGWTKHLTGLPTIALGSVGVSAPFLGGTDEAQPTLSIAPLLELFEQGEFDLVALGRSVLADPEFTEKLRTGRAGEIRAYQKDDESTLY</sequence>
<dbReference type="FunFam" id="3.20.20.70:FF:000262">
    <property type="entry name" value="NADH:flavin oxidoreductase"/>
    <property type="match status" value="1"/>
</dbReference>
<evidence type="ECO:0000256" key="1">
    <source>
        <dbReference type="SAM" id="MobiDB-lite"/>
    </source>
</evidence>
<dbReference type="CDD" id="cd04747">
    <property type="entry name" value="OYE_like_5_FMN"/>
    <property type="match status" value="1"/>
</dbReference>
<dbReference type="EMBL" id="NBWZ01000001">
    <property type="protein sequence ID" value="RFA10213.1"/>
    <property type="molecule type" value="Genomic_DNA"/>
</dbReference>
<dbReference type="Proteomes" id="UP000256486">
    <property type="component" value="Unassembled WGS sequence"/>
</dbReference>
<dbReference type="GO" id="GO:0016491">
    <property type="term" value="F:oxidoreductase activity"/>
    <property type="evidence" value="ECO:0007669"/>
    <property type="project" value="InterPro"/>
</dbReference>
<dbReference type="Gene3D" id="3.20.20.70">
    <property type="entry name" value="Aldolase class I"/>
    <property type="match status" value="1"/>
</dbReference>
<protein>
    <submittedName>
        <fullName evidence="3">12-oxophytodienoate reductase</fullName>
    </submittedName>
</protein>
<dbReference type="SUPFAM" id="SSF51395">
    <property type="entry name" value="FMN-linked oxidoreductases"/>
    <property type="match status" value="1"/>
</dbReference>
<name>A0A3E0VLA1_9MICO</name>
<dbReference type="OrthoDB" id="3169239at2"/>
<dbReference type="Pfam" id="PF00724">
    <property type="entry name" value="Oxidored_FMN"/>
    <property type="match status" value="1"/>
</dbReference>
<feature type="domain" description="NADH:flavin oxidoreductase/NADH oxidase N-terminal" evidence="2">
    <location>
        <begin position="24"/>
        <end position="366"/>
    </location>
</feature>
<dbReference type="InterPro" id="IPR001155">
    <property type="entry name" value="OxRdtase_FMN_N"/>
</dbReference>
<feature type="region of interest" description="Disordered" evidence="1">
    <location>
        <begin position="132"/>
        <end position="156"/>
    </location>
</feature>
<gene>
    <name evidence="3" type="ORF">B7R54_14095</name>
</gene>
<dbReference type="GO" id="GO:0010181">
    <property type="term" value="F:FMN binding"/>
    <property type="evidence" value="ECO:0007669"/>
    <property type="project" value="InterPro"/>
</dbReference>